<dbReference type="PANTHER" id="PTHR46305:SF3">
    <property type="entry name" value="NADPH:QUINONE OXIDOREDUCTASE MDAB"/>
    <property type="match status" value="1"/>
</dbReference>
<keyword evidence="2" id="KW-0285">Flavoprotein</keyword>
<evidence type="ECO:0000259" key="5">
    <source>
        <dbReference type="Pfam" id="PF02525"/>
    </source>
</evidence>
<organism evidence="6 7">
    <name type="scientific">Halobacillus amylolyticus</name>
    <dbReference type="NCBI Taxonomy" id="2932259"/>
    <lineage>
        <taxon>Bacteria</taxon>
        <taxon>Bacillati</taxon>
        <taxon>Bacillota</taxon>
        <taxon>Bacilli</taxon>
        <taxon>Bacillales</taxon>
        <taxon>Bacillaceae</taxon>
        <taxon>Halobacillus</taxon>
    </lineage>
</organism>
<keyword evidence="7" id="KW-1185">Reference proteome</keyword>
<keyword evidence="3" id="KW-0274">FAD</keyword>
<evidence type="ECO:0000256" key="3">
    <source>
        <dbReference type="ARBA" id="ARBA00022827"/>
    </source>
</evidence>
<proteinExistence type="inferred from homology"/>
<evidence type="ECO:0000256" key="1">
    <source>
        <dbReference type="ARBA" id="ARBA00001974"/>
    </source>
</evidence>
<dbReference type="Proteomes" id="UP000830326">
    <property type="component" value="Chromosome"/>
</dbReference>
<comment type="cofactor">
    <cofactor evidence="1">
        <name>FAD</name>
        <dbReference type="ChEBI" id="CHEBI:57692"/>
    </cofactor>
</comment>
<sequence length="187" mass="21870">MGVNILIINGHEHYNHSKGDLNQTLFNYMVEKLKQKYEIQTTVIQEGYNVKKEQGKVKWADIVIYQTPIYCYSVPALFKKYFDTVHEYGVFFEGNQGDYGTGGLLDGKRYMFSTTWNAPRSAFNDPSKFFEGRNVEEILFHLHLIHKYTGMKSIETFACFNVKKAPDLEQYKKELDSHINRFIPEIT</sequence>
<gene>
    <name evidence="6" type="ORF">MUO15_12150</name>
</gene>
<dbReference type="SUPFAM" id="SSF52218">
    <property type="entry name" value="Flavoproteins"/>
    <property type="match status" value="1"/>
</dbReference>
<dbReference type="InterPro" id="IPR052397">
    <property type="entry name" value="NADPH-QR_MdaB"/>
</dbReference>
<reference evidence="6" key="1">
    <citation type="submission" date="2022-04" db="EMBL/GenBank/DDBJ databases">
        <title>Halobacillus sp. isolated from saltern.</title>
        <authorList>
            <person name="Won M."/>
            <person name="Lee C.-M."/>
            <person name="Woen H.-Y."/>
            <person name="Kwon S.-W."/>
        </authorList>
    </citation>
    <scope>NUCLEOTIDE SEQUENCE</scope>
    <source>
        <strain evidence="6">SSHM10-5</strain>
    </source>
</reference>
<comment type="similarity">
    <text evidence="4">Belongs to the oxidoreductase MdaB family.</text>
</comment>
<dbReference type="Gene3D" id="3.40.50.360">
    <property type="match status" value="1"/>
</dbReference>
<evidence type="ECO:0000313" key="7">
    <source>
        <dbReference type="Proteomes" id="UP000830326"/>
    </source>
</evidence>
<feature type="domain" description="Flavodoxin-like fold" evidence="5">
    <location>
        <begin position="4"/>
        <end position="178"/>
    </location>
</feature>
<evidence type="ECO:0000313" key="6">
    <source>
        <dbReference type="EMBL" id="UOR13990.1"/>
    </source>
</evidence>
<name>A0ABY4HGE1_9BACI</name>
<protein>
    <submittedName>
        <fullName evidence="6">NAD(P)H-dependent oxidoreductase</fullName>
    </submittedName>
</protein>
<accession>A0ABY4HGE1</accession>
<evidence type="ECO:0000256" key="4">
    <source>
        <dbReference type="ARBA" id="ARBA00037981"/>
    </source>
</evidence>
<dbReference type="EMBL" id="CP095075">
    <property type="protein sequence ID" value="UOR13990.1"/>
    <property type="molecule type" value="Genomic_DNA"/>
</dbReference>
<evidence type="ECO:0000256" key="2">
    <source>
        <dbReference type="ARBA" id="ARBA00022630"/>
    </source>
</evidence>
<dbReference type="InterPro" id="IPR003680">
    <property type="entry name" value="Flavodoxin_fold"/>
</dbReference>
<dbReference type="Pfam" id="PF02525">
    <property type="entry name" value="Flavodoxin_2"/>
    <property type="match status" value="1"/>
</dbReference>
<dbReference type="PANTHER" id="PTHR46305">
    <property type="match status" value="1"/>
</dbReference>
<dbReference type="InterPro" id="IPR029039">
    <property type="entry name" value="Flavoprotein-like_sf"/>
</dbReference>